<keyword evidence="1" id="KW-0863">Zinc-finger</keyword>
<dbReference type="EnsemblMetazoa" id="XM_038189794.1">
    <property type="protein sequence ID" value="XP_038045722.1"/>
    <property type="gene ID" value="LOC119720206"/>
</dbReference>
<dbReference type="Gene3D" id="3.30.160.60">
    <property type="entry name" value="Classic Zinc Finger"/>
    <property type="match status" value="1"/>
</dbReference>
<protein>
    <recommendedName>
        <fullName evidence="2">C2H2-type domain-containing protein</fullName>
    </recommendedName>
</protein>
<dbReference type="AlphaFoldDB" id="A0A913Z1Z6"/>
<evidence type="ECO:0000313" key="4">
    <source>
        <dbReference type="Proteomes" id="UP000887568"/>
    </source>
</evidence>
<keyword evidence="4" id="KW-1185">Reference proteome</keyword>
<proteinExistence type="predicted"/>
<dbReference type="GeneID" id="119720206"/>
<reference evidence="3" key="1">
    <citation type="submission" date="2022-11" db="UniProtKB">
        <authorList>
            <consortium name="EnsemblMetazoa"/>
        </authorList>
    </citation>
    <scope>IDENTIFICATION</scope>
</reference>
<dbReference type="PROSITE" id="PS00028">
    <property type="entry name" value="ZINC_FINGER_C2H2_1"/>
    <property type="match status" value="1"/>
</dbReference>
<sequence length="218" mass="24885">MPKSPGQIPQVNRQKGKLQESLRGAVDHATSCTCEAVLPKGLAIKPHCGWFDLIDFDPSVEEESFLQEKPVTDWTQVAHGKSVQGKTVLSEFRAFVSDQRLLGFWTGLIIWQRDSDGYVHCPFPCCDIRLPGVGAVHTMLQRHWRFQHARPYMCNVCGSSYATDGALKVHYFRTRHNEEGQSRGRIKPLRRQGLSVHRREAIKRYILKAERLMDETGQ</sequence>
<evidence type="ECO:0000313" key="3">
    <source>
        <dbReference type="EnsemblMetazoa" id="XP_038045722.1"/>
    </source>
</evidence>
<evidence type="ECO:0000259" key="2">
    <source>
        <dbReference type="PROSITE" id="PS50157"/>
    </source>
</evidence>
<dbReference type="OMA" id="FRTRHNE"/>
<dbReference type="PROSITE" id="PS50157">
    <property type="entry name" value="ZINC_FINGER_C2H2_2"/>
    <property type="match status" value="1"/>
</dbReference>
<dbReference type="OrthoDB" id="10293852at2759"/>
<name>A0A913Z1Z6_PATMI</name>
<keyword evidence="1" id="KW-0862">Zinc</keyword>
<dbReference type="InterPro" id="IPR013087">
    <property type="entry name" value="Znf_C2H2_type"/>
</dbReference>
<feature type="domain" description="C2H2-type" evidence="2">
    <location>
        <begin position="152"/>
        <end position="181"/>
    </location>
</feature>
<organism evidence="3 4">
    <name type="scientific">Patiria miniata</name>
    <name type="common">Bat star</name>
    <name type="synonym">Asterina miniata</name>
    <dbReference type="NCBI Taxonomy" id="46514"/>
    <lineage>
        <taxon>Eukaryota</taxon>
        <taxon>Metazoa</taxon>
        <taxon>Echinodermata</taxon>
        <taxon>Eleutherozoa</taxon>
        <taxon>Asterozoa</taxon>
        <taxon>Asteroidea</taxon>
        <taxon>Valvatacea</taxon>
        <taxon>Valvatida</taxon>
        <taxon>Asterinidae</taxon>
        <taxon>Patiria</taxon>
    </lineage>
</organism>
<keyword evidence="1" id="KW-0479">Metal-binding</keyword>
<evidence type="ECO:0000256" key="1">
    <source>
        <dbReference type="PROSITE-ProRule" id="PRU00042"/>
    </source>
</evidence>
<dbReference type="RefSeq" id="XP_038045722.1">
    <property type="nucleotide sequence ID" value="XM_038189794.1"/>
</dbReference>
<dbReference type="GO" id="GO:0008270">
    <property type="term" value="F:zinc ion binding"/>
    <property type="evidence" value="ECO:0007669"/>
    <property type="project" value="UniProtKB-KW"/>
</dbReference>
<accession>A0A913Z1Z6</accession>
<dbReference type="Proteomes" id="UP000887568">
    <property type="component" value="Unplaced"/>
</dbReference>